<protein>
    <submittedName>
        <fullName evidence="1">Uncharacterized protein</fullName>
    </submittedName>
</protein>
<proteinExistence type="predicted"/>
<dbReference type="AlphaFoldDB" id="A0A9K3MX23"/>
<gene>
    <name evidence="1" type="ORF">HanXRQr2_Chr12g0548861</name>
</gene>
<reference evidence="1" key="1">
    <citation type="journal article" date="2017" name="Nature">
        <title>The sunflower genome provides insights into oil metabolism, flowering and Asterid evolution.</title>
        <authorList>
            <person name="Badouin H."/>
            <person name="Gouzy J."/>
            <person name="Grassa C.J."/>
            <person name="Murat F."/>
            <person name="Staton S.E."/>
            <person name="Cottret L."/>
            <person name="Lelandais-Briere C."/>
            <person name="Owens G.L."/>
            <person name="Carrere S."/>
            <person name="Mayjonade B."/>
            <person name="Legrand L."/>
            <person name="Gill N."/>
            <person name="Kane N.C."/>
            <person name="Bowers J.E."/>
            <person name="Hubner S."/>
            <person name="Bellec A."/>
            <person name="Berard A."/>
            <person name="Berges H."/>
            <person name="Blanchet N."/>
            <person name="Boniface M.C."/>
            <person name="Brunel D."/>
            <person name="Catrice O."/>
            <person name="Chaidir N."/>
            <person name="Claudel C."/>
            <person name="Donnadieu C."/>
            <person name="Faraut T."/>
            <person name="Fievet G."/>
            <person name="Helmstetter N."/>
            <person name="King M."/>
            <person name="Knapp S.J."/>
            <person name="Lai Z."/>
            <person name="Le Paslier M.C."/>
            <person name="Lippi Y."/>
            <person name="Lorenzon L."/>
            <person name="Mandel J.R."/>
            <person name="Marage G."/>
            <person name="Marchand G."/>
            <person name="Marquand E."/>
            <person name="Bret-Mestries E."/>
            <person name="Morien E."/>
            <person name="Nambeesan S."/>
            <person name="Nguyen T."/>
            <person name="Pegot-Espagnet P."/>
            <person name="Pouilly N."/>
            <person name="Raftis F."/>
            <person name="Sallet E."/>
            <person name="Schiex T."/>
            <person name="Thomas J."/>
            <person name="Vandecasteele C."/>
            <person name="Vares D."/>
            <person name="Vear F."/>
            <person name="Vautrin S."/>
            <person name="Crespi M."/>
            <person name="Mangin B."/>
            <person name="Burke J.M."/>
            <person name="Salse J."/>
            <person name="Munos S."/>
            <person name="Vincourt P."/>
            <person name="Rieseberg L.H."/>
            <person name="Langlade N.B."/>
        </authorList>
    </citation>
    <scope>NUCLEOTIDE SEQUENCE</scope>
    <source>
        <tissue evidence="1">Leaves</tissue>
    </source>
</reference>
<reference evidence="1" key="2">
    <citation type="submission" date="2020-06" db="EMBL/GenBank/DDBJ databases">
        <title>Helianthus annuus Genome sequencing and assembly Release 2.</title>
        <authorList>
            <person name="Gouzy J."/>
            <person name="Langlade N."/>
            <person name="Munos S."/>
        </authorList>
    </citation>
    <scope>NUCLEOTIDE SEQUENCE</scope>
    <source>
        <tissue evidence="1">Leaves</tissue>
    </source>
</reference>
<dbReference type="Gramene" id="mRNA:HanXRQr2_Chr12g0548861">
    <property type="protein sequence ID" value="CDS:HanXRQr2_Chr12g0548861.1"/>
    <property type="gene ID" value="HanXRQr2_Chr12g0548861"/>
</dbReference>
<organism evidence="1 2">
    <name type="scientific">Helianthus annuus</name>
    <name type="common">Common sunflower</name>
    <dbReference type="NCBI Taxonomy" id="4232"/>
    <lineage>
        <taxon>Eukaryota</taxon>
        <taxon>Viridiplantae</taxon>
        <taxon>Streptophyta</taxon>
        <taxon>Embryophyta</taxon>
        <taxon>Tracheophyta</taxon>
        <taxon>Spermatophyta</taxon>
        <taxon>Magnoliopsida</taxon>
        <taxon>eudicotyledons</taxon>
        <taxon>Gunneridae</taxon>
        <taxon>Pentapetalae</taxon>
        <taxon>asterids</taxon>
        <taxon>campanulids</taxon>
        <taxon>Asterales</taxon>
        <taxon>Asteraceae</taxon>
        <taxon>Asteroideae</taxon>
        <taxon>Heliantheae alliance</taxon>
        <taxon>Heliantheae</taxon>
        <taxon>Helianthus</taxon>
    </lineage>
</organism>
<sequence>MAFLWKTSQNHHHQKVMHFISALIRGAATLLSSHGGKTPEISSNPTKKPKTESVNLVSNCYNNDLFFEMPYLEGNWDAAFLTGEDLNQQDGVANVMDLWSFN</sequence>
<accession>A0A9K3MX23</accession>
<name>A0A9K3MX23_HELAN</name>
<evidence type="ECO:0000313" key="1">
    <source>
        <dbReference type="EMBL" id="KAF5778553.1"/>
    </source>
</evidence>
<dbReference type="Proteomes" id="UP000215914">
    <property type="component" value="Unassembled WGS sequence"/>
</dbReference>
<dbReference type="EMBL" id="MNCJ02000327">
    <property type="protein sequence ID" value="KAF5778553.1"/>
    <property type="molecule type" value="Genomic_DNA"/>
</dbReference>
<evidence type="ECO:0000313" key="2">
    <source>
        <dbReference type="Proteomes" id="UP000215914"/>
    </source>
</evidence>
<comment type="caution">
    <text evidence="1">The sequence shown here is derived from an EMBL/GenBank/DDBJ whole genome shotgun (WGS) entry which is preliminary data.</text>
</comment>
<keyword evidence="2" id="KW-1185">Reference proteome</keyword>